<evidence type="ECO:0000313" key="3">
    <source>
        <dbReference type="Proteomes" id="UP000673434"/>
    </source>
</evidence>
<accession>A0AAP2BJS0</accession>
<evidence type="ECO:0000313" key="2">
    <source>
        <dbReference type="EMBL" id="MBQ0600860.1"/>
    </source>
</evidence>
<keyword evidence="3" id="KW-1185">Reference proteome</keyword>
<dbReference type="InterPro" id="IPR024559">
    <property type="entry name" value="DUF3846"/>
</dbReference>
<protein>
    <submittedName>
        <fullName evidence="2">DUF3846 domain-containing protein</fullName>
    </submittedName>
</protein>
<reference evidence="2 3" key="1">
    <citation type="submission" date="2021-03" db="EMBL/GenBank/DDBJ databases">
        <authorList>
            <person name="Stanton E."/>
        </authorList>
    </citation>
    <scope>NUCLEOTIDE SEQUENCE [LARGE SCALE GENOMIC DNA]</scope>
    <source>
        <strain evidence="2 3">2020EL-00037</strain>
    </source>
</reference>
<comment type="caution">
    <text evidence="2">The sequence shown here is derived from an EMBL/GenBank/DDBJ whole genome shotgun (WGS) entry which is preliminary data.</text>
</comment>
<dbReference type="Pfam" id="PF12957">
    <property type="entry name" value="DUF3846"/>
    <property type="match status" value="1"/>
</dbReference>
<feature type="domain" description="DUF3846" evidence="1">
    <location>
        <begin position="11"/>
        <end position="101"/>
    </location>
</feature>
<name>A0AAP2BJS0_KLEOX</name>
<evidence type="ECO:0000259" key="1">
    <source>
        <dbReference type="Pfam" id="PF12957"/>
    </source>
</evidence>
<dbReference type="RefSeq" id="WP_210846264.1">
    <property type="nucleotide sequence ID" value="NZ_JAGKON010000013.1"/>
</dbReference>
<proteinExistence type="predicted"/>
<gene>
    <name evidence="2" type="ORF">J7S78_13765</name>
</gene>
<sequence>MALLVKTDRTMKVINADDLQASKGNNGELSLEDIHIFIGGYMQLVPLSPPLLLNSKEYVYLLCDEDGKMKKYPINHLVTDFLSGTRIASDDCIVGDVLLIERHEMS</sequence>
<dbReference type="AlphaFoldDB" id="A0AAP2BJS0"/>
<dbReference type="EMBL" id="JAGKON010000013">
    <property type="protein sequence ID" value="MBQ0600860.1"/>
    <property type="molecule type" value="Genomic_DNA"/>
</dbReference>
<dbReference type="Proteomes" id="UP000673434">
    <property type="component" value="Unassembled WGS sequence"/>
</dbReference>
<organism evidence="2 3">
    <name type="scientific">Klebsiella oxytoca</name>
    <dbReference type="NCBI Taxonomy" id="571"/>
    <lineage>
        <taxon>Bacteria</taxon>
        <taxon>Pseudomonadati</taxon>
        <taxon>Pseudomonadota</taxon>
        <taxon>Gammaproteobacteria</taxon>
        <taxon>Enterobacterales</taxon>
        <taxon>Enterobacteriaceae</taxon>
        <taxon>Klebsiella/Raoultella group</taxon>
        <taxon>Klebsiella</taxon>
    </lineage>
</organism>